<dbReference type="EMBL" id="JBBPBM010000323">
    <property type="protein sequence ID" value="KAK8497243.1"/>
    <property type="molecule type" value="Genomic_DNA"/>
</dbReference>
<organism evidence="1 2">
    <name type="scientific">Hibiscus sabdariffa</name>
    <name type="common">roselle</name>
    <dbReference type="NCBI Taxonomy" id="183260"/>
    <lineage>
        <taxon>Eukaryota</taxon>
        <taxon>Viridiplantae</taxon>
        <taxon>Streptophyta</taxon>
        <taxon>Embryophyta</taxon>
        <taxon>Tracheophyta</taxon>
        <taxon>Spermatophyta</taxon>
        <taxon>Magnoliopsida</taxon>
        <taxon>eudicotyledons</taxon>
        <taxon>Gunneridae</taxon>
        <taxon>Pentapetalae</taxon>
        <taxon>rosids</taxon>
        <taxon>malvids</taxon>
        <taxon>Malvales</taxon>
        <taxon>Malvaceae</taxon>
        <taxon>Malvoideae</taxon>
        <taxon>Hibiscus</taxon>
    </lineage>
</organism>
<name>A0ABR2ATJ4_9ROSI</name>
<evidence type="ECO:0000313" key="2">
    <source>
        <dbReference type="Proteomes" id="UP001472677"/>
    </source>
</evidence>
<dbReference type="Proteomes" id="UP001472677">
    <property type="component" value="Unassembled WGS sequence"/>
</dbReference>
<reference evidence="1 2" key="1">
    <citation type="journal article" date="2024" name="G3 (Bethesda)">
        <title>Genome assembly of Hibiscus sabdariffa L. provides insights into metabolisms of medicinal natural products.</title>
        <authorList>
            <person name="Kim T."/>
        </authorList>
    </citation>
    <scope>NUCLEOTIDE SEQUENCE [LARGE SCALE GENOMIC DNA]</scope>
    <source>
        <strain evidence="1">TK-2024</strain>
        <tissue evidence="1">Old leaves</tissue>
    </source>
</reference>
<evidence type="ECO:0000313" key="1">
    <source>
        <dbReference type="EMBL" id="KAK8497243.1"/>
    </source>
</evidence>
<proteinExistence type="predicted"/>
<keyword evidence="2" id="KW-1185">Reference proteome</keyword>
<accession>A0ABR2ATJ4</accession>
<gene>
    <name evidence="1" type="ORF">V6N12_001557</name>
</gene>
<protein>
    <submittedName>
        <fullName evidence="1">Uncharacterized protein</fullName>
    </submittedName>
</protein>
<comment type="caution">
    <text evidence="1">The sequence shown here is derived from an EMBL/GenBank/DDBJ whole genome shotgun (WGS) entry which is preliminary data.</text>
</comment>
<sequence>MSATTNAAVNRQKCLNSMLRRSSGLFRAFGSGFDLPLSRGNWERKTYLKLKQRPASRLCLIKVNLEFKRNATFRIGFVLG</sequence>